<accession>A0ABR7DB98</accession>
<dbReference type="InterPro" id="IPR040538">
    <property type="entry name" value="Cch_HTH"/>
</dbReference>
<keyword evidence="4" id="KW-1185">Reference proteome</keyword>
<feature type="domain" description="DUF927" evidence="1">
    <location>
        <begin position="70"/>
        <end position="353"/>
    </location>
</feature>
<dbReference type="Pfam" id="PF06048">
    <property type="entry name" value="DUF927"/>
    <property type="match status" value="1"/>
</dbReference>
<dbReference type="InterPro" id="IPR009270">
    <property type="entry name" value="DUF927"/>
</dbReference>
<organism evidence="3 4">
    <name type="scientific">Clostridium hominis</name>
    <dbReference type="NCBI Taxonomy" id="2763036"/>
    <lineage>
        <taxon>Bacteria</taxon>
        <taxon>Bacillati</taxon>
        <taxon>Bacillota</taxon>
        <taxon>Clostridia</taxon>
        <taxon>Eubacteriales</taxon>
        <taxon>Clostridiaceae</taxon>
        <taxon>Clostridium</taxon>
    </lineage>
</organism>
<reference evidence="3 4" key="1">
    <citation type="submission" date="2020-08" db="EMBL/GenBank/DDBJ databases">
        <title>Genome public.</title>
        <authorList>
            <person name="Liu C."/>
            <person name="Sun Q."/>
        </authorList>
    </citation>
    <scope>NUCLEOTIDE SEQUENCE [LARGE SCALE GENOMIC DNA]</scope>
    <source>
        <strain evidence="3 4">NSJ-6</strain>
    </source>
</reference>
<name>A0ABR7DB98_9CLOT</name>
<comment type="caution">
    <text evidence="3">The sequence shown here is derived from an EMBL/GenBank/DDBJ whole genome shotgun (WGS) entry which is preliminary data.</text>
</comment>
<dbReference type="Pfam" id="PF18662">
    <property type="entry name" value="HTH_56"/>
    <property type="match status" value="1"/>
</dbReference>
<feature type="domain" description="Cch helix turn helix" evidence="2">
    <location>
        <begin position="500"/>
        <end position="623"/>
    </location>
</feature>
<evidence type="ECO:0000259" key="1">
    <source>
        <dbReference type="Pfam" id="PF06048"/>
    </source>
</evidence>
<evidence type="ECO:0000313" key="4">
    <source>
        <dbReference type="Proteomes" id="UP000596929"/>
    </source>
</evidence>
<proteinExistence type="predicted"/>
<evidence type="ECO:0000259" key="2">
    <source>
        <dbReference type="Pfam" id="PF18662"/>
    </source>
</evidence>
<gene>
    <name evidence="3" type="ORF">H8S20_07170</name>
</gene>
<sequence length="633" mass="73245">MSDVARLRQRRPAPKVTYKKPIIKYDDLETEQELDEEQSIVDTDRIKNQKKYINFEERLENEESISIGNFRYDRHGIYFKYTDKKSGEIKEKKISDGVYIKDKVYNIDTQEVYTNVLYKFDDNFNEIKCPMSVILPNELTKKVINGFDIPYVNRKLISEFLSLQVKTAPCINVYKNVGWHKAINFNDEFIFRHDRTITNDEDEIAICDVEISDYDLRHKGYLQSWVNMYRKHIKGNIQLEALICIATSSVIVGKLARTTGEMESLLIHIYGNSTQGKTTGVMTAVSLMGNPSTKNKGLIRLWNGTNNAIMNSLGGNFGIPVVFDELSMSRENDFTSMIYSMVSGKDKARLNDSITQREQVEWSTVIISTGEQSILERTNKNAGLSIRAIEFANIQWTKSAENAEEIKRVILNNYGVGAESIVRRVKVLKEEGVQASLNKWITKLKEILPTNKFRDRIANKLAIILFTGEIINDSIRIDLDLDSILNFLVENEEKNMLERDIGAKAFNQIIQKVIENKGNFKINNMPIKSNICWGSINFKEDYYEVAILKNVLEKNLRDLGYGEPKVVVKEWKNSNYLDTENDRTTKRFRLFNSEEQELRKNSLKKEELPKKLDDTTYILKVSKEYLDKFLIDN</sequence>
<dbReference type="RefSeq" id="WP_186859657.1">
    <property type="nucleotide sequence ID" value="NZ_JACOOO010000013.1"/>
</dbReference>
<dbReference type="Proteomes" id="UP000596929">
    <property type="component" value="Unassembled WGS sequence"/>
</dbReference>
<evidence type="ECO:0000313" key="3">
    <source>
        <dbReference type="EMBL" id="MBC5628667.1"/>
    </source>
</evidence>
<protein>
    <submittedName>
        <fullName evidence="3">DUF927 domain-containing protein</fullName>
    </submittedName>
</protein>
<dbReference type="EMBL" id="JACOOO010000013">
    <property type="protein sequence ID" value="MBC5628667.1"/>
    <property type="molecule type" value="Genomic_DNA"/>
</dbReference>